<evidence type="ECO:0000256" key="9">
    <source>
        <dbReference type="RuleBase" id="RU365090"/>
    </source>
</evidence>
<dbReference type="UniPathway" id="UPA00344"/>
<reference evidence="12" key="1">
    <citation type="submission" date="2016-12" db="EMBL/GenBank/DDBJ databases">
        <title>Draft Genome Sequences od Carboxydothermus pertinax and islandicus, Hydrogenogenic Carboxydotrophic Bacteria.</title>
        <authorList>
            <person name="Fukuyama Y."/>
            <person name="Ohmae K."/>
            <person name="Yoneda Y."/>
            <person name="Yoshida T."/>
            <person name="Sako Y."/>
        </authorList>
    </citation>
    <scope>NUCLEOTIDE SEQUENCE [LARGE SCALE GENOMIC DNA]</scope>
    <source>
        <strain evidence="12">Ug1</strain>
    </source>
</reference>
<gene>
    <name evidence="11" type="ORF">cpu_11920</name>
</gene>
<comment type="cofactor">
    <cofactor evidence="9">
        <name>Mg(2+)</name>
        <dbReference type="ChEBI" id="CHEBI:18420"/>
    </cofactor>
</comment>
<accession>A0A1L8CUV6</accession>
<dbReference type="InterPro" id="IPR038987">
    <property type="entry name" value="MoeA-like"/>
</dbReference>
<evidence type="ECO:0000256" key="5">
    <source>
        <dbReference type="ARBA" id="ARBA00021108"/>
    </source>
</evidence>
<dbReference type="GO" id="GO:0005829">
    <property type="term" value="C:cytosol"/>
    <property type="evidence" value="ECO:0007669"/>
    <property type="project" value="TreeGrafter"/>
</dbReference>
<dbReference type="SUPFAM" id="SSF63882">
    <property type="entry name" value="MoeA N-terminal region -like"/>
    <property type="match status" value="1"/>
</dbReference>
<dbReference type="InterPro" id="IPR001453">
    <property type="entry name" value="MoaB/Mog_dom"/>
</dbReference>
<dbReference type="EMBL" id="BDJK01000018">
    <property type="protein sequence ID" value="GAV22682.1"/>
    <property type="molecule type" value="Genomic_DNA"/>
</dbReference>
<evidence type="ECO:0000256" key="1">
    <source>
        <dbReference type="ARBA" id="ARBA00002901"/>
    </source>
</evidence>
<evidence type="ECO:0000256" key="8">
    <source>
        <dbReference type="ARBA" id="ARBA00047317"/>
    </source>
</evidence>
<dbReference type="GO" id="GO:0061599">
    <property type="term" value="F:molybdopterin molybdotransferase activity"/>
    <property type="evidence" value="ECO:0007669"/>
    <property type="project" value="UniProtKB-UniRule"/>
</dbReference>
<protein>
    <recommendedName>
        <fullName evidence="5 9">Molybdopterin molybdenumtransferase</fullName>
        <ecNumber evidence="4 9">2.10.1.1</ecNumber>
    </recommendedName>
</protein>
<proteinExistence type="inferred from homology"/>
<keyword evidence="7 9" id="KW-0501">Molybdenum cofactor biosynthesis</keyword>
<dbReference type="RefSeq" id="WP_075859158.1">
    <property type="nucleotide sequence ID" value="NZ_BDJK01000018.1"/>
</dbReference>
<dbReference type="STRING" id="870242.cpu_11920"/>
<dbReference type="SUPFAM" id="SSF53218">
    <property type="entry name" value="Molybdenum cofactor biosynthesis proteins"/>
    <property type="match status" value="1"/>
</dbReference>
<comment type="function">
    <text evidence="1 9">Catalyzes the insertion of molybdate into adenylated molybdopterin with the concomitant release of AMP.</text>
</comment>
<evidence type="ECO:0000256" key="2">
    <source>
        <dbReference type="ARBA" id="ARBA00005046"/>
    </source>
</evidence>
<comment type="catalytic activity">
    <reaction evidence="8">
        <text>adenylyl-molybdopterin + molybdate = Mo-molybdopterin + AMP + H(+)</text>
        <dbReference type="Rhea" id="RHEA:35047"/>
        <dbReference type="ChEBI" id="CHEBI:15378"/>
        <dbReference type="ChEBI" id="CHEBI:36264"/>
        <dbReference type="ChEBI" id="CHEBI:62727"/>
        <dbReference type="ChEBI" id="CHEBI:71302"/>
        <dbReference type="ChEBI" id="CHEBI:456215"/>
        <dbReference type="EC" id="2.10.1.1"/>
    </reaction>
</comment>
<keyword evidence="9 11" id="KW-0808">Transferase</keyword>
<dbReference type="SUPFAM" id="SSF63867">
    <property type="entry name" value="MoeA C-terminal domain-like"/>
    <property type="match status" value="1"/>
</dbReference>
<dbReference type="GO" id="GO:0046872">
    <property type="term" value="F:metal ion binding"/>
    <property type="evidence" value="ECO:0007669"/>
    <property type="project" value="UniProtKB-UniRule"/>
</dbReference>
<evidence type="ECO:0000259" key="10">
    <source>
        <dbReference type="SMART" id="SM00852"/>
    </source>
</evidence>
<dbReference type="SMART" id="SM00852">
    <property type="entry name" value="MoCF_biosynth"/>
    <property type="match status" value="1"/>
</dbReference>
<evidence type="ECO:0000313" key="12">
    <source>
        <dbReference type="Proteomes" id="UP000187485"/>
    </source>
</evidence>
<dbReference type="EC" id="2.10.1.1" evidence="4 9"/>
<dbReference type="NCBIfam" id="TIGR00177">
    <property type="entry name" value="molyb_syn"/>
    <property type="match status" value="1"/>
</dbReference>
<keyword evidence="6 9" id="KW-0500">Molybdenum</keyword>
<comment type="pathway">
    <text evidence="2 9">Cofactor biosynthesis; molybdopterin biosynthesis.</text>
</comment>
<organism evidence="11 12">
    <name type="scientific">Carboxydothermus pertinax</name>
    <dbReference type="NCBI Taxonomy" id="870242"/>
    <lineage>
        <taxon>Bacteria</taxon>
        <taxon>Bacillati</taxon>
        <taxon>Bacillota</taxon>
        <taxon>Clostridia</taxon>
        <taxon>Thermoanaerobacterales</taxon>
        <taxon>Thermoanaerobacteraceae</taxon>
        <taxon>Carboxydothermus</taxon>
    </lineage>
</organism>
<comment type="similarity">
    <text evidence="3 9">Belongs to the MoeA family.</text>
</comment>
<keyword evidence="9" id="KW-0460">Magnesium</keyword>
<comment type="caution">
    <text evidence="11">The sequence shown here is derived from an EMBL/GenBank/DDBJ whole genome shotgun (WGS) entry which is preliminary data.</text>
</comment>
<dbReference type="GO" id="GO:0006777">
    <property type="term" value="P:Mo-molybdopterin cofactor biosynthetic process"/>
    <property type="evidence" value="ECO:0007669"/>
    <property type="project" value="UniProtKB-UniRule"/>
</dbReference>
<evidence type="ECO:0000256" key="6">
    <source>
        <dbReference type="ARBA" id="ARBA00022505"/>
    </source>
</evidence>
<dbReference type="InterPro" id="IPR036135">
    <property type="entry name" value="MoeA_linker/N_sf"/>
</dbReference>
<evidence type="ECO:0000313" key="11">
    <source>
        <dbReference type="EMBL" id="GAV22682.1"/>
    </source>
</evidence>
<dbReference type="Gene3D" id="2.40.340.10">
    <property type="entry name" value="MoeA, C-terminal, domain IV"/>
    <property type="match status" value="1"/>
</dbReference>
<dbReference type="Pfam" id="PF00994">
    <property type="entry name" value="MoCF_biosynth"/>
    <property type="match status" value="1"/>
</dbReference>
<evidence type="ECO:0000256" key="7">
    <source>
        <dbReference type="ARBA" id="ARBA00023150"/>
    </source>
</evidence>
<feature type="domain" description="MoaB/Mog" evidence="10">
    <location>
        <begin position="181"/>
        <end position="319"/>
    </location>
</feature>
<evidence type="ECO:0000256" key="3">
    <source>
        <dbReference type="ARBA" id="ARBA00010763"/>
    </source>
</evidence>
<dbReference type="NCBIfam" id="NF045515">
    <property type="entry name" value="Glp_gephyrin"/>
    <property type="match status" value="1"/>
</dbReference>
<dbReference type="Proteomes" id="UP000187485">
    <property type="component" value="Unassembled WGS sequence"/>
</dbReference>
<dbReference type="InterPro" id="IPR036688">
    <property type="entry name" value="MoeA_C_domain_IV_sf"/>
</dbReference>
<dbReference type="Pfam" id="PF03453">
    <property type="entry name" value="MoeA_N"/>
    <property type="match status" value="1"/>
</dbReference>
<keyword evidence="12" id="KW-1185">Reference proteome</keyword>
<dbReference type="InterPro" id="IPR005110">
    <property type="entry name" value="MoeA_linker/N"/>
</dbReference>
<dbReference type="OrthoDB" id="9804758at2"/>
<dbReference type="Gene3D" id="3.40.980.10">
    <property type="entry name" value="MoaB/Mog-like domain"/>
    <property type="match status" value="1"/>
</dbReference>
<dbReference type="PANTHER" id="PTHR10192">
    <property type="entry name" value="MOLYBDOPTERIN BIOSYNTHESIS PROTEIN"/>
    <property type="match status" value="1"/>
</dbReference>
<sequence>METNVALEKALNMLLAYVPKPDIETVEILKSQNRVLAEDVFADIMVPPFSRSPLDGFAFRSSDTPREKGQKVMFKIVDYLPAGVPATRPVNSGEAVKLMTGAMIPEGADAVVKFEDVVEENGYVVIDFPVKPGANIVKKGEDFLPGDVIIEKDRVINANTISLLALAGKKKVAVYKIPKVYIICTGSELVDIEQIPGPGKIRNTNLYSIGALVARSGGEPVLGQIVNDDLNLIAQEIKRGLEMADLVLTTGGASVGEYDLIIKALESIGAEILFWKTDFKPGTPVIGAVANGKIVIGLSGNPQAAMTSFELIAYPVIRKLTGRQNIYHARVKAFLDHPFDKTRGQRRFARGYCYLKEGEFRVKILPWLSPGSLKGVLNSNALVEIPKNCPPLKTNDPVNIVLIEGGSLSAFDTPDSGLF</sequence>
<evidence type="ECO:0000256" key="4">
    <source>
        <dbReference type="ARBA" id="ARBA00013269"/>
    </source>
</evidence>
<dbReference type="InterPro" id="IPR005111">
    <property type="entry name" value="MoeA_C_domain_IV"/>
</dbReference>
<name>A0A1L8CUV6_9THEO</name>
<keyword evidence="9" id="KW-0479">Metal-binding</keyword>
<dbReference type="AlphaFoldDB" id="A0A1L8CUV6"/>
<dbReference type="Pfam" id="PF03454">
    <property type="entry name" value="MoeA_C"/>
    <property type="match status" value="1"/>
</dbReference>
<dbReference type="InterPro" id="IPR036425">
    <property type="entry name" value="MoaB/Mog-like_dom_sf"/>
</dbReference>
<dbReference type="CDD" id="cd00887">
    <property type="entry name" value="MoeA"/>
    <property type="match status" value="1"/>
</dbReference>
<dbReference type="Gene3D" id="2.170.190.11">
    <property type="entry name" value="Molybdopterin biosynthesis moea protein, domain 3"/>
    <property type="match status" value="1"/>
</dbReference>
<dbReference type="PANTHER" id="PTHR10192:SF5">
    <property type="entry name" value="GEPHYRIN"/>
    <property type="match status" value="1"/>
</dbReference>
<dbReference type="Gene3D" id="3.90.105.10">
    <property type="entry name" value="Molybdopterin biosynthesis moea protein, domain 2"/>
    <property type="match status" value="1"/>
</dbReference>